<feature type="chain" id="PRO_5003054318" evidence="1">
    <location>
        <begin position="19"/>
        <end position="269"/>
    </location>
</feature>
<feature type="signal peptide" evidence="1">
    <location>
        <begin position="1"/>
        <end position="18"/>
    </location>
</feature>
<dbReference type="HOGENOM" id="CLU_090971_0_0_6"/>
<keyword evidence="1" id="KW-0732">Signal</keyword>
<protein>
    <submittedName>
        <fullName evidence="2">Uncharacterized protein</fullName>
    </submittedName>
</protein>
<organism evidence="2 3">
    <name type="scientific">Citrobacter youngae ATCC 29220</name>
    <dbReference type="NCBI Taxonomy" id="500640"/>
    <lineage>
        <taxon>Bacteria</taxon>
        <taxon>Pseudomonadati</taxon>
        <taxon>Pseudomonadota</taxon>
        <taxon>Gammaproteobacteria</taxon>
        <taxon>Enterobacterales</taxon>
        <taxon>Enterobacteriaceae</taxon>
        <taxon>Citrobacter</taxon>
        <taxon>Citrobacter freundii complex</taxon>
    </lineage>
</organism>
<accession>D4BAU6</accession>
<comment type="caution">
    <text evidence="2">The sequence shown here is derived from an EMBL/GenBank/DDBJ whole genome shotgun (WGS) entry which is preliminary data.</text>
</comment>
<dbReference type="AlphaFoldDB" id="D4BAU6"/>
<evidence type="ECO:0000313" key="3">
    <source>
        <dbReference type="Proteomes" id="UP000003880"/>
    </source>
</evidence>
<proteinExistence type="predicted"/>
<name>D4BAU6_9ENTR</name>
<evidence type="ECO:0000256" key="1">
    <source>
        <dbReference type="SAM" id="SignalP"/>
    </source>
</evidence>
<reference evidence="2 3" key="1">
    <citation type="submission" date="2010-02" db="EMBL/GenBank/DDBJ databases">
        <authorList>
            <person name="Weinstock G."/>
            <person name="Sodergren E."/>
            <person name="Clifton S."/>
            <person name="Fulton L."/>
            <person name="Fulton B."/>
            <person name="Courtney L."/>
            <person name="Fronick C."/>
            <person name="Harrison M."/>
            <person name="Strong C."/>
            <person name="Farmer C."/>
            <person name="Delahaunty K."/>
            <person name="Markovic C."/>
            <person name="Hall O."/>
            <person name="Minx P."/>
            <person name="Tomlinson C."/>
            <person name="Mitreva M."/>
            <person name="Nelson J."/>
            <person name="Hou S."/>
            <person name="Wollam A."/>
            <person name="Pepin K.H."/>
            <person name="Johnson M."/>
            <person name="Bhonagiri V."/>
            <person name="Zhang X."/>
            <person name="Suruliraj S."/>
            <person name="Warren W."/>
            <person name="Chinwalla A."/>
            <person name="Mardis E.R."/>
            <person name="Wilson R.K."/>
        </authorList>
    </citation>
    <scope>NUCLEOTIDE SEQUENCE [LARGE SCALE GENOMIC DNA]</scope>
    <source>
        <strain evidence="2 3">ATCC 29220</strain>
    </source>
</reference>
<evidence type="ECO:0000313" key="2">
    <source>
        <dbReference type="EMBL" id="EFE09307.1"/>
    </source>
</evidence>
<dbReference type="RefSeq" id="WP_006684976.1">
    <property type="nucleotide sequence ID" value="NZ_GG730299.1"/>
</dbReference>
<sequence length="269" mass="30146">MMKKILISVFIFFTVADAYGTCLSMDSSDSTTSITPPKEVMVGGIKRLYFYSSPNASCKQGNVFVINDDKLLAYYKSNGYVFVNYFDRNGKVIDGWVAENGLTNLPENKNNAVRPLSSIDFQVSYKNSSSISLGVTDLQFNAWAKNNKLNVSEPTLAGIDENNWSLSFSGGYIVFNEANAIIKNRLKYAVEPNSYETYLADFNISGSEFKTSRGISIGDEWNKVSDKYGIGETDEGDSCMYYPYFNKKITFCKNNNRVESIELTDIINN</sequence>
<dbReference type="eggNOG" id="ENOG50347YQ">
    <property type="taxonomic scope" value="Bacteria"/>
</dbReference>
<dbReference type="EMBL" id="ABWL02000006">
    <property type="protein sequence ID" value="EFE09307.1"/>
    <property type="molecule type" value="Genomic_DNA"/>
</dbReference>
<gene>
    <name evidence="2" type="ORF">CIT292_07592</name>
</gene>
<dbReference type="Proteomes" id="UP000003880">
    <property type="component" value="Unassembled WGS sequence"/>
</dbReference>